<name>A0ACB9CM02_ARCLA</name>
<dbReference type="EMBL" id="CM042050">
    <property type="protein sequence ID" value="KAI3735198.1"/>
    <property type="molecule type" value="Genomic_DNA"/>
</dbReference>
<accession>A0ACB9CM02</accession>
<organism evidence="1 2">
    <name type="scientific">Arctium lappa</name>
    <name type="common">Greater burdock</name>
    <name type="synonym">Lappa major</name>
    <dbReference type="NCBI Taxonomy" id="4217"/>
    <lineage>
        <taxon>Eukaryota</taxon>
        <taxon>Viridiplantae</taxon>
        <taxon>Streptophyta</taxon>
        <taxon>Embryophyta</taxon>
        <taxon>Tracheophyta</taxon>
        <taxon>Spermatophyta</taxon>
        <taxon>Magnoliopsida</taxon>
        <taxon>eudicotyledons</taxon>
        <taxon>Gunneridae</taxon>
        <taxon>Pentapetalae</taxon>
        <taxon>asterids</taxon>
        <taxon>campanulids</taxon>
        <taxon>Asterales</taxon>
        <taxon>Asteraceae</taxon>
        <taxon>Carduoideae</taxon>
        <taxon>Cardueae</taxon>
        <taxon>Arctiinae</taxon>
        <taxon>Arctium</taxon>
    </lineage>
</organism>
<gene>
    <name evidence="1" type="ORF">L6452_14688</name>
</gene>
<dbReference type="Proteomes" id="UP001055879">
    <property type="component" value="Linkage Group LG04"/>
</dbReference>
<keyword evidence="2" id="KW-1185">Reference proteome</keyword>
<protein>
    <submittedName>
        <fullName evidence="1">Uncharacterized protein</fullName>
    </submittedName>
</protein>
<sequence>MYIGRKVGFEIEGGTKYYKEDTDGFAHFVSSSSTVAAQKQQDNHIISMAIFLDVQVVEDGEQTTLCHPHRISASPPLMHNPDLWWVTGIKRKGFRRNGGDGRR</sequence>
<reference evidence="1 2" key="2">
    <citation type="journal article" date="2022" name="Mol. Ecol. Resour.">
        <title>The genomes of chicory, endive, great burdock and yacon provide insights into Asteraceae paleo-polyploidization history and plant inulin production.</title>
        <authorList>
            <person name="Fan W."/>
            <person name="Wang S."/>
            <person name="Wang H."/>
            <person name="Wang A."/>
            <person name="Jiang F."/>
            <person name="Liu H."/>
            <person name="Zhao H."/>
            <person name="Xu D."/>
            <person name="Zhang Y."/>
        </authorList>
    </citation>
    <scope>NUCLEOTIDE SEQUENCE [LARGE SCALE GENOMIC DNA]</scope>
    <source>
        <strain evidence="2">cv. Niubang</strain>
    </source>
</reference>
<evidence type="ECO:0000313" key="2">
    <source>
        <dbReference type="Proteomes" id="UP001055879"/>
    </source>
</evidence>
<reference evidence="2" key="1">
    <citation type="journal article" date="2022" name="Mol. Ecol. Resour.">
        <title>The genomes of chicory, endive, great burdock and yacon provide insights into Asteraceae palaeo-polyploidization history and plant inulin production.</title>
        <authorList>
            <person name="Fan W."/>
            <person name="Wang S."/>
            <person name="Wang H."/>
            <person name="Wang A."/>
            <person name="Jiang F."/>
            <person name="Liu H."/>
            <person name="Zhao H."/>
            <person name="Xu D."/>
            <person name="Zhang Y."/>
        </authorList>
    </citation>
    <scope>NUCLEOTIDE SEQUENCE [LARGE SCALE GENOMIC DNA]</scope>
    <source>
        <strain evidence="2">cv. Niubang</strain>
    </source>
</reference>
<comment type="caution">
    <text evidence="1">The sequence shown here is derived from an EMBL/GenBank/DDBJ whole genome shotgun (WGS) entry which is preliminary data.</text>
</comment>
<evidence type="ECO:0000313" key="1">
    <source>
        <dbReference type="EMBL" id="KAI3735198.1"/>
    </source>
</evidence>
<proteinExistence type="predicted"/>